<feature type="domain" description="Disease resistance R13L4/SHOC-2-like LRR" evidence="2">
    <location>
        <begin position="68"/>
        <end position="148"/>
    </location>
</feature>
<evidence type="ECO:0000313" key="3">
    <source>
        <dbReference type="Proteomes" id="UP000827889"/>
    </source>
</evidence>
<protein>
    <submittedName>
        <fullName evidence="4">Leucine-rich repeat protein soc-2-like</fullName>
    </submittedName>
</protein>
<evidence type="ECO:0000313" key="4">
    <source>
        <dbReference type="RefSeq" id="XP_048134063.1"/>
    </source>
</evidence>
<dbReference type="InterPro" id="IPR032675">
    <property type="entry name" value="LRR_dom_sf"/>
</dbReference>
<dbReference type="GeneID" id="125314864"/>
<dbReference type="RefSeq" id="XP_048134063.1">
    <property type="nucleotide sequence ID" value="XM_048278106.1"/>
</dbReference>
<dbReference type="SUPFAM" id="SSF52058">
    <property type="entry name" value="L domain-like"/>
    <property type="match status" value="1"/>
</dbReference>
<reference evidence="4" key="1">
    <citation type="submission" date="2025-08" db="UniProtKB">
        <authorList>
            <consortium name="RefSeq"/>
        </authorList>
    </citation>
    <scope>IDENTIFICATION</scope>
    <source>
        <tissue evidence="4">Leaf</tissue>
    </source>
</reference>
<evidence type="ECO:0000256" key="1">
    <source>
        <dbReference type="ARBA" id="ARBA00022737"/>
    </source>
</evidence>
<dbReference type="Proteomes" id="UP000827889">
    <property type="component" value="Chromosome 4"/>
</dbReference>
<dbReference type="PANTHER" id="PTHR47186">
    <property type="entry name" value="LEUCINE-RICH REPEAT-CONTAINING PROTEIN 57"/>
    <property type="match status" value="1"/>
</dbReference>
<keyword evidence="3" id="KW-1185">Reference proteome</keyword>
<evidence type="ECO:0000259" key="2">
    <source>
        <dbReference type="Pfam" id="PF23598"/>
    </source>
</evidence>
<dbReference type="PANTHER" id="PTHR47186:SF3">
    <property type="entry name" value="OS09G0267800 PROTEIN"/>
    <property type="match status" value="1"/>
</dbReference>
<dbReference type="Pfam" id="PF23598">
    <property type="entry name" value="LRR_14"/>
    <property type="match status" value="2"/>
</dbReference>
<feature type="domain" description="Disease resistance R13L4/SHOC-2-like LRR" evidence="2">
    <location>
        <begin position="156"/>
        <end position="391"/>
    </location>
</feature>
<gene>
    <name evidence="4" type="primary">LOC125314864</name>
</gene>
<dbReference type="InterPro" id="IPR055414">
    <property type="entry name" value="LRR_R13L4/SHOC2-like"/>
</dbReference>
<proteinExistence type="predicted"/>
<keyword evidence="1" id="KW-0677">Repeat</keyword>
<organism evidence="3 4">
    <name type="scientific">Rhodamnia argentea</name>
    <dbReference type="NCBI Taxonomy" id="178133"/>
    <lineage>
        <taxon>Eukaryota</taxon>
        <taxon>Viridiplantae</taxon>
        <taxon>Streptophyta</taxon>
        <taxon>Embryophyta</taxon>
        <taxon>Tracheophyta</taxon>
        <taxon>Spermatophyta</taxon>
        <taxon>Magnoliopsida</taxon>
        <taxon>eudicotyledons</taxon>
        <taxon>Gunneridae</taxon>
        <taxon>Pentapetalae</taxon>
        <taxon>rosids</taxon>
        <taxon>malvids</taxon>
        <taxon>Myrtales</taxon>
        <taxon>Myrtaceae</taxon>
        <taxon>Myrtoideae</taxon>
        <taxon>Myrteae</taxon>
        <taxon>Australasian group</taxon>
        <taxon>Rhodamnia</taxon>
    </lineage>
</organism>
<accession>A0ABM3HBS8</accession>
<name>A0ABM3HBS8_9MYRT</name>
<sequence length="538" mass="60578">MNLKHLSINQRHKMEKLSFSVGKLASLSELDISKTNITSLPDSIGNAKHLSSLDLSYTSIMELPISIGELTQLEFLSLHRCIGLRELPESIGNLTSLQKLYISETSIVELPDSIKNLKQLRVMRMERSLTRKLPASIGMLERLEELNAQFCELLAGELPSEIGGLSSLRILDISYTHVCAVPTTINSLTQLQQLDLTYCNELQELPKLPSSLNCLRVQSTSLRLVPNLGNLTNLVELFLANRLGRGLSWVSMPMQTRQLQWVKKLYKLGKLSWDLFYVPIPLTDLACLARLRELTLYGMGRFNSVVVGPQFSNLKNLSSLCLDRSQPREIRLNGLELLRDLAVRKCMILEGLSVISSSLRKLRKMTVSGCPKLLEIRFLGAMESLERLDVERCHSLGGLYGLSNAIKLKALCFFWYTGLPVVEGLEELELLNNLKLESCGSLEMLTNVSNSKIPNECKIYVSDCADLPDTKGREFDYEEYREMIFGGMRKTFNTEDVINGSRCRRINDGDQQLLSSVAIGSPDFWHELGSRSKLLLLE</sequence>
<dbReference type="SUPFAM" id="SSF52047">
    <property type="entry name" value="RNI-like"/>
    <property type="match status" value="1"/>
</dbReference>
<dbReference type="Gene3D" id="3.80.10.10">
    <property type="entry name" value="Ribonuclease Inhibitor"/>
    <property type="match status" value="2"/>
</dbReference>